<dbReference type="AlphaFoldDB" id="A0A9W7CI62"/>
<feature type="non-terminal residue" evidence="2">
    <location>
        <position position="502"/>
    </location>
</feature>
<reference evidence="2" key="1">
    <citation type="submission" date="2022-07" db="EMBL/GenBank/DDBJ databases">
        <title>Genome analysis of Parmales, a sister group of diatoms, reveals the evolutionary specialization of diatoms from phago-mixotrophs to photoautotrophs.</title>
        <authorList>
            <person name="Ban H."/>
            <person name="Sato S."/>
            <person name="Yoshikawa S."/>
            <person name="Kazumasa Y."/>
            <person name="Nakamura Y."/>
            <person name="Ichinomiya M."/>
            <person name="Saitoh K."/>
            <person name="Sato N."/>
            <person name="Blanc-Mathieu R."/>
            <person name="Endo H."/>
            <person name="Kuwata A."/>
            <person name="Ogata H."/>
        </authorList>
    </citation>
    <scope>NUCLEOTIDE SEQUENCE</scope>
</reference>
<evidence type="ECO:0000313" key="2">
    <source>
        <dbReference type="EMBL" id="GMI06165.1"/>
    </source>
</evidence>
<feature type="region of interest" description="Disordered" evidence="1">
    <location>
        <begin position="1"/>
        <end position="39"/>
    </location>
</feature>
<accession>A0A9W7CI62</accession>
<dbReference type="InterPro" id="IPR016024">
    <property type="entry name" value="ARM-type_fold"/>
</dbReference>
<feature type="compositionally biased region" description="Pro residues" evidence="1">
    <location>
        <begin position="7"/>
        <end position="21"/>
    </location>
</feature>
<proteinExistence type="predicted"/>
<dbReference type="Proteomes" id="UP001165082">
    <property type="component" value="Unassembled WGS sequence"/>
</dbReference>
<comment type="caution">
    <text evidence="2">The sequence shown here is derived from an EMBL/GenBank/DDBJ whole genome shotgun (WGS) entry which is preliminary data.</text>
</comment>
<evidence type="ECO:0000256" key="1">
    <source>
        <dbReference type="SAM" id="MobiDB-lite"/>
    </source>
</evidence>
<dbReference type="SUPFAM" id="SSF48371">
    <property type="entry name" value="ARM repeat"/>
    <property type="match status" value="1"/>
</dbReference>
<sequence>MSNLNILPPPPTVLEPPPPTTPNTQPTSRAPVKGIGVDSNTGLTARKMYTQEVRKAKKGSLLMRRRIGIKETGGMGGDEDDAGGEMSGVGTSVSSSSNVTMETDHYYGSASSASEPVKKKGIDWHLRLTQAFTAYLTPHDASGLDKMNKRLVHRKLDVAIMEEYMSSPAALITLGNMTTNPYGRDLLSRNGTLQAVQSILCGNLKGTELHLEGYLWMASNLVRLGPATWLSSVNWKELHRLTWMGLHGYETSKNSFKELAWLCAFAVARGGGKAEESVRQHANTFVGYVCGKGVEEEFAIPCLRVIGNLGVNPVVRAEIVAKDWEERSGRFWDALLEIGTRPGIRKEVWWCLGNFIQEANGQFKAKVLEKVVESGWAACLGSVEGAERVHEEFPDKLNSCLRSSECMDDVVNAVKAARVLCTRSSSFYNSLEEGLERVVEWGYGKGERGEWCCELASDIIDEHTEMGESEVEGIKPEVGGDGMYMFGAVMGGGGGGQQQQQQ</sequence>
<gene>
    <name evidence="2" type="ORF">TrRE_jg12745</name>
</gene>
<name>A0A9W7CI62_9STRA</name>
<keyword evidence="3" id="KW-1185">Reference proteome</keyword>
<dbReference type="OrthoDB" id="10385324at2759"/>
<feature type="region of interest" description="Disordered" evidence="1">
    <location>
        <begin position="71"/>
        <end position="97"/>
    </location>
</feature>
<dbReference type="EMBL" id="BRXZ01000147">
    <property type="protein sequence ID" value="GMI06165.1"/>
    <property type="molecule type" value="Genomic_DNA"/>
</dbReference>
<organism evidence="2 3">
    <name type="scientific">Triparma retinervis</name>
    <dbReference type="NCBI Taxonomy" id="2557542"/>
    <lineage>
        <taxon>Eukaryota</taxon>
        <taxon>Sar</taxon>
        <taxon>Stramenopiles</taxon>
        <taxon>Ochrophyta</taxon>
        <taxon>Bolidophyceae</taxon>
        <taxon>Parmales</taxon>
        <taxon>Triparmaceae</taxon>
        <taxon>Triparma</taxon>
    </lineage>
</organism>
<protein>
    <submittedName>
        <fullName evidence="2">Uncharacterized protein</fullName>
    </submittedName>
</protein>
<feature type="compositionally biased region" description="Low complexity" evidence="1">
    <location>
        <begin position="88"/>
        <end position="97"/>
    </location>
</feature>
<evidence type="ECO:0000313" key="3">
    <source>
        <dbReference type="Proteomes" id="UP001165082"/>
    </source>
</evidence>